<feature type="transmembrane region" description="Helical" evidence="2">
    <location>
        <begin position="394"/>
        <end position="414"/>
    </location>
</feature>
<evidence type="ECO:0000313" key="4">
    <source>
        <dbReference type="Proteomes" id="UP001189429"/>
    </source>
</evidence>
<protein>
    <submittedName>
        <fullName evidence="3">Uncharacterized protein</fullName>
    </submittedName>
</protein>
<evidence type="ECO:0000256" key="2">
    <source>
        <dbReference type="SAM" id="Phobius"/>
    </source>
</evidence>
<sequence length="522" mass="58429">MGNCGNCEVKAAEKQTKAEEVPSAETGQLEVVMESPQNEGHMDKVQREGQMDEVQREPKTSHMSRPSRVVRITDHKEVKDYPIIFDVATADHKEYAIMSPKWFFHPAHLVINLVTMVLYMGHTALPGAPEDLQPIFSSISNMAFAMIAPGFAIMAGAPKWSIPYGVILCGLVCGPVQSFLLGGVTVGSAISVLIWVVTVLPFVQRRWFLVAFASWTCFFQLGMIFAVIYAVDEIDKLFAFSELAQGLSLPILSVAYATIGFASVRLITRCTDTTGLPQVAMSTFICIMASTTEVFRFCALIRSANVEDTGVGTQQMCVACVANFIGDSWKRWVIGKRLLQKVTLGRVEAIIFPERDVFNRTCFYVQYTVLPFFLVLGLWCLFVTEKQWAKHPLYWVAFPLFILVSIMSDAIAVLSKTLFFPVKNESWWQGFWRLNVPGQSWPDLQNDGGKRYRLLIERGVYVDLAEAYAKSGIISQQDLANYKPRYSSHPFFTDELIMAAGFMITTQATAFYACVSTMGAFY</sequence>
<dbReference type="Proteomes" id="UP001189429">
    <property type="component" value="Unassembled WGS sequence"/>
</dbReference>
<feature type="transmembrane region" description="Helical" evidence="2">
    <location>
        <begin position="243"/>
        <end position="267"/>
    </location>
</feature>
<accession>A0ABN9V0V5</accession>
<feature type="transmembrane region" description="Helical" evidence="2">
    <location>
        <begin position="134"/>
        <end position="155"/>
    </location>
</feature>
<keyword evidence="2" id="KW-0812">Transmembrane</keyword>
<proteinExistence type="predicted"/>
<gene>
    <name evidence="3" type="ORF">PCOR1329_LOCUS53569</name>
</gene>
<name>A0ABN9V0V5_9DINO</name>
<feature type="compositionally biased region" description="Basic and acidic residues" evidence="1">
    <location>
        <begin position="40"/>
        <end position="60"/>
    </location>
</feature>
<feature type="transmembrane region" description="Helical" evidence="2">
    <location>
        <begin position="496"/>
        <end position="521"/>
    </location>
</feature>
<evidence type="ECO:0000256" key="1">
    <source>
        <dbReference type="SAM" id="MobiDB-lite"/>
    </source>
</evidence>
<feature type="transmembrane region" description="Helical" evidence="2">
    <location>
        <begin position="186"/>
        <end position="203"/>
    </location>
</feature>
<feature type="transmembrane region" description="Helical" evidence="2">
    <location>
        <begin position="210"/>
        <end position="231"/>
    </location>
</feature>
<organism evidence="3 4">
    <name type="scientific">Prorocentrum cordatum</name>
    <dbReference type="NCBI Taxonomy" id="2364126"/>
    <lineage>
        <taxon>Eukaryota</taxon>
        <taxon>Sar</taxon>
        <taxon>Alveolata</taxon>
        <taxon>Dinophyceae</taxon>
        <taxon>Prorocentrales</taxon>
        <taxon>Prorocentraceae</taxon>
        <taxon>Prorocentrum</taxon>
    </lineage>
</organism>
<evidence type="ECO:0000313" key="3">
    <source>
        <dbReference type="EMBL" id="CAK0866374.1"/>
    </source>
</evidence>
<feature type="transmembrane region" description="Helical" evidence="2">
    <location>
        <begin position="102"/>
        <end position="122"/>
    </location>
</feature>
<keyword evidence="4" id="KW-1185">Reference proteome</keyword>
<comment type="caution">
    <text evidence="3">The sequence shown here is derived from an EMBL/GenBank/DDBJ whole genome shotgun (WGS) entry which is preliminary data.</text>
</comment>
<feature type="transmembrane region" description="Helical" evidence="2">
    <location>
        <begin position="162"/>
        <end position="180"/>
    </location>
</feature>
<dbReference type="EMBL" id="CAUYUJ010016529">
    <property type="protein sequence ID" value="CAK0866374.1"/>
    <property type="molecule type" value="Genomic_DNA"/>
</dbReference>
<feature type="region of interest" description="Disordered" evidence="1">
    <location>
        <begin position="1"/>
        <end position="66"/>
    </location>
</feature>
<feature type="transmembrane region" description="Helical" evidence="2">
    <location>
        <begin position="363"/>
        <end position="382"/>
    </location>
</feature>
<feature type="compositionally biased region" description="Basic and acidic residues" evidence="1">
    <location>
        <begin position="10"/>
        <end position="20"/>
    </location>
</feature>
<keyword evidence="2" id="KW-1133">Transmembrane helix</keyword>
<keyword evidence="2" id="KW-0472">Membrane</keyword>
<reference evidence="3" key="1">
    <citation type="submission" date="2023-10" db="EMBL/GenBank/DDBJ databases">
        <authorList>
            <person name="Chen Y."/>
            <person name="Shah S."/>
            <person name="Dougan E. K."/>
            <person name="Thang M."/>
            <person name="Chan C."/>
        </authorList>
    </citation>
    <scope>NUCLEOTIDE SEQUENCE [LARGE SCALE GENOMIC DNA]</scope>
</reference>